<evidence type="ECO:0000313" key="1">
    <source>
        <dbReference type="EMBL" id="GAK57089.1"/>
    </source>
</evidence>
<dbReference type="STRING" id="1499967.U27_04053"/>
<accession>A0A081BXN4</accession>
<sequence length="206" mass="23633">MKKFLFLILVAAVFYGAFLFAPVGIFLFQASSLEFSDNALYEQLAALTSVTVIENTSETEPDPQAVTVTLTEEDLENLLTGAFRKKENIFLHVNLVQIGISPDMVLLEISYQYGWGKYGSFEITIFSQWLVDIFPPQTAREKSRRIGLMPLEMHTNHLYSVNLAKLWPYLVHTTRENPWLILPESAQFQLEDMSLQEHELSVNLIW</sequence>
<proteinExistence type="predicted"/>
<dbReference type="AlphaFoldDB" id="A0A081BXN4"/>
<name>A0A081BXN4_VECG1</name>
<reference evidence="1" key="1">
    <citation type="journal article" date="2015" name="PeerJ">
        <title>First genomic representation of candidate bacterial phylum KSB3 points to enhanced environmental sensing as a trigger of wastewater bulking.</title>
        <authorList>
            <person name="Sekiguchi Y."/>
            <person name="Ohashi A."/>
            <person name="Parks D.H."/>
            <person name="Yamauchi T."/>
            <person name="Tyson G.W."/>
            <person name="Hugenholtz P."/>
        </authorList>
    </citation>
    <scope>NUCLEOTIDE SEQUENCE [LARGE SCALE GENOMIC DNA]</scope>
</reference>
<gene>
    <name evidence="1" type="ORF">U27_04053</name>
</gene>
<evidence type="ECO:0000313" key="2">
    <source>
        <dbReference type="Proteomes" id="UP000030661"/>
    </source>
</evidence>
<protein>
    <submittedName>
        <fullName evidence="1">Uncharacterized protein</fullName>
    </submittedName>
</protein>
<keyword evidence="2" id="KW-1185">Reference proteome</keyword>
<dbReference type="EMBL" id="DF820465">
    <property type="protein sequence ID" value="GAK57089.1"/>
    <property type="molecule type" value="Genomic_DNA"/>
</dbReference>
<dbReference type="HOGENOM" id="CLU_1329775_0_0_0"/>
<organism evidence="1">
    <name type="scientific">Vecturithrix granuli</name>
    <dbReference type="NCBI Taxonomy" id="1499967"/>
    <lineage>
        <taxon>Bacteria</taxon>
        <taxon>Candidatus Moduliflexota</taxon>
        <taxon>Candidatus Vecturitrichia</taxon>
        <taxon>Candidatus Vecturitrichales</taxon>
        <taxon>Candidatus Vecturitrichaceae</taxon>
        <taxon>Candidatus Vecturithrix</taxon>
    </lineage>
</organism>
<dbReference type="Proteomes" id="UP000030661">
    <property type="component" value="Unassembled WGS sequence"/>
</dbReference>